<dbReference type="HAMAP" id="MF_00332">
    <property type="entry name" value="DnaK"/>
    <property type="match status" value="1"/>
</dbReference>
<dbReference type="STRING" id="41688.A0A2N3N8L1"/>
<dbReference type="SUPFAM" id="SSF53067">
    <property type="entry name" value="Actin-like ATPase domain"/>
    <property type="match status" value="2"/>
</dbReference>
<protein>
    <recommendedName>
        <fullName evidence="9">Iron-sulfur cluster biogenesis chaperone, mitochondrial</fullName>
    </recommendedName>
</protein>
<dbReference type="InParanoid" id="A0A2N3N8L1"/>
<comment type="function">
    <text evidence="8">Required for the assembly of iron-sulfur (Fe/S) clusters in mitochondria. Assisted by the DnaJ-like co-chaperone jac1 and the nucleotide exchange factor mge1, it mediates ATP-dependent Fe-S cluster transfer from the scaffold proteins isu1/isu2 to grx5.</text>
</comment>
<name>A0A2N3N8L1_9PEZI</name>
<keyword evidence="13" id="KW-1185">Reference proteome</keyword>
<dbReference type="VEuPathDB" id="FungiDB:jhhlp_003389"/>
<proteinExistence type="inferred from homology"/>
<dbReference type="FunFam" id="3.90.640.10:FF:000003">
    <property type="entry name" value="Molecular chaperone DnaK"/>
    <property type="match status" value="1"/>
</dbReference>
<dbReference type="SUPFAM" id="SSF100920">
    <property type="entry name" value="Heat shock protein 70kD (HSP70), peptide-binding domain"/>
    <property type="match status" value="1"/>
</dbReference>
<dbReference type="Gene3D" id="1.20.1270.10">
    <property type="match status" value="1"/>
</dbReference>
<keyword evidence="5" id="KW-0809">Transit peptide</keyword>
<dbReference type="AlphaFoldDB" id="A0A2N3N8L1"/>
<dbReference type="InterPro" id="IPR029048">
    <property type="entry name" value="HSP70_C_sf"/>
</dbReference>
<organism evidence="12 13">
    <name type="scientific">Lomentospora prolificans</name>
    <dbReference type="NCBI Taxonomy" id="41688"/>
    <lineage>
        <taxon>Eukaryota</taxon>
        <taxon>Fungi</taxon>
        <taxon>Dikarya</taxon>
        <taxon>Ascomycota</taxon>
        <taxon>Pezizomycotina</taxon>
        <taxon>Sordariomycetes</taxon>
        <taxon>Hypocreomycetidae</taxon>
        <taxon>Microascales</taxon>
        <taxon>Microascaceae</taxon>
        <taxon>Lomentospora</taxon>
    </lineage>
</organism>
<feature type="region of interest" description="Disordered" evidence="11">
    <location>
        <begin position="646"/>
        <end position="670"/>
    </location>
</feature>
<dbReference type="FunFam" id="3.30.30.30:FF:000003">
    <property type="entry name" value="Heat shock protein 9"/>
    <property type="match status" value="1"/>
</dbReference>
<dbReference type="FunFam" id="2.60.34.10:FF:000014">
    <property type="entry name" value="Chaperone protein DnaK HSP70"/>
    <property type="match status" value="1"/>
</dbReference>
<evidence type="ECO:0000256" key="7">
    <source>
        <dbReference type="ARBA" id="ARBA00048056"/>
    </source>
</evidence>
<evidence type="ECO:0000256" key="1">
    <source>
        <dbReference type="ARBA" id="ARBA00004305"/>
    </source>
</evidence>
<comment type="caution">
    <text evidence="12">The sequence shown here is derived from an EMBL/GenBank/DDBJ whole genome shotgun (WGS) entry which is preliminary data.</text>
</comment>
<dbReference type="GO" id="GO:0005524">
    <property type="term" value="F:ATP binding"/>
    <property type="evidence" value="ECO:0007669"/>
    <property type="project" value="UniProtKB-KW"/>
</dbReference>
<dbReference type="GO" id="GO:0005759">
    <property type="term" value="C:mitochondrial matrix"/>
    <property type="evidence" value="ECO:0007669"/>
    <property type="project" value="UniProtKB-SubCell"/>
</dbReference>
<comment type="catalytic activity">
    <reaction evidence="7">
        <text>ATP + H2O = ADP + phosphate + H(+)</text>
        <dbReference type="Rhea" id="RHEA:13065"/>
        <dbReference type="ChEBI" id="CHEBI:15377"/>
        <dbReference type="ChEBI" id="CHEBI:15378"/>
        <dbReference type="ChEBI" id="CHEBI:30616"/>
        <dbReference type="ChEBI" id="CHEBI:43474"/>
        <dbReference type="ChEBI" id="CHEBI:456216"/>
        <dbReference type="EC" id="3.6.4.10"/>
    </reaction>
</comment>
<dbReference type="GO" id="GO:0140662">
    <property type="term" value="F:ATP-dependent protein folding chaperone"/>
    <property type="evidence" value="ECO:0007669"/>
    <property type="project" value="InterPro"/>
</dbReference>
<evidence type="ECO:0000256" key="2">
    <source>
        <dbReference type="ARBA" id="ARBA00007381"/>
    </source>
</evidence>
<keyword evidence="6" id="KW-0496">Mitochondrion</keyword>
<dbReference type="NCBIfam" id="NF001413">
    <property type="entry name" value="PRK00290.1"/>
    <property type="match status" value="1"/>
</dbReference>
<dbReference type="Gene3D" id="2.60.34.10">
    <property type="entry name" value="Substrate Binding Domain Of DNAk, Chain A, domain 1"/>
    <property type="match status" value="1"/>
</dbReference>
<dbReference type="PROSITE" id="PS01036">
    <property type="entry name" value="HSP70_3"/>
    <property type="match status" value="1"/>
</dbReference>
<evidence type="ECO:0000313" key="13">
    <source>
        <dbReference type="Proteomes" id="UP000233524"/>
    </source>
</evidence>
<sequence>MLASRLSRALPRATPITTRAAGIARAPLASRFARYESSDAKVQGPVIGIDLGTTNSAVAFMEGSIPKIIANAEGARTTPSVVAFAEDGERLVGGPAKRQAVVNPENTLFATKRLIGRKFTDGEVQRDIKEVPYKIVQHTNGDAWVEARGKKYSPSQIGGFVLQKMKETADAYLTRDVKNAVVTVPAYFNDSQRQATKDAGQIAGLNVLRVVNEPTAAALAYGLEKDADRVVAVYDLGGGTFDISILEIQNGVFEVKSTNGDTHLGGEDFDIHLVRHFVQQFKKESGIDLSNDRMAIQRIREAAERAKIALSSSSQTDVNLPFLTADASGPKHFSTKFTRAQLEKLVEPLINKTVEPVRKALKDAGLQAKDIQEVILVGGMTRMPKVAETVKSIFGRAPAKSVNPDEAVAMGAAVQGAVLSGQVNDLLLLDVTPLSLGIETLGGVFTRLINRNTTIPTKKSQVFSTAADFQTAVEIKVYQGERELVKDNKMLGNFQLVGIPPAHRGVPQIEVTFDIDADSIVHVHAKDKSTNKDQSITIASGSGLSDSEIERMVEESEKFAEQDKERKASIEAANKADSVLNDTEKALNEYADKLDKAEADTIREKIASLREFVSQSQAGEGSATAAELKEKTDELQVASLNLFDKMHKARAESNQQSSEQSSTEGENKSS</sequence>
<accession>A0A2N3N8L1</accession>
<dbReference type="NCBIfam" id="TIGR02350">
    <property type="entry name" value="prok_dnaK"/>
    <property type="match status" value="1"/>
</dbReference>
<dbReference type="FunFam" id="3.30.420.40:FF:000004">
    <property type="entry name" value="Molecular chaperone DnaK"/>
    <property type="match status" value="1"/>
</dbReference>
<dbReference type="Pfam" id="PF00012">
    <property type="entry name" value="HSP70"/>
    <property type="match status" value="1"/>
</dbReference>
<dbReference type="FunFam" id="1.20.1270.10:FF:000007">
    <property type="entry name" value="Heat shock protein, mitochondrial"/>
    <property type="match status" value="1"/>
</dbReference>
<evidence type="ECO:0000256" key="3">
    <source>
        <dbReference type="ARBA" id="ARBA00022741"/>
    </source>
</evidence>
<dbReference type="FunFam" id="3.30.420.40:FF:000020">
    <property type="entry name" value="Chaperone protein HscA homolog"/>
    <property type="match status" value="1"/>
</dbReference>
<dbReference type="PROSITE" id="PS00297">
    <property type="entry name" value="HSP70_1"/>
    <property type="match status" value="1"/>
</dbReference>
<evidence type="ECO:0000256" key="9">
    <source>
        <dbReference type="ARBA" id="ARBA00070638"/>
    </source>
</evidence>
<dbReference type="EMBL" id="NLAX01000010">
    <property type="protein sequence ID" value="PKS08780.1"/>
    <property type="molecule type" value="Genomic_DNA"/>
</dbReference>
<dbReference type="Gene3D" id="3.30.420.40">
    <property type="match status" value="2"/>
</dbReference>
<dbReference type="Gene3D" id="3.90.640.10">
    <property type="entry name" value="Actin, Chain A, domain 4"/>
    <property type="match status" value="1"/>
</dbReference>
<dbReference type="NCBIfam" id="NF003520">
    <property type="entry name" value="PRK05183.1"/>
    <property type="match status" value="1"/>
</dbReference>
<dbReference type="CDD" id="cd11733">
    <property type="entry name" value="ASKHA_NBD_HSP70_HSPA9"/>
    <property type="match status" value="1"/>
</dbReference>
<evidence type="ECO:0000256" key="5">
    <source>
        <dbReference type="ARBA" id="ARBA00022946"/>
    </source>
</evidence>
<dbReference type="OrthoDB" id="2401965at2759"/>
<dbReference type="InterPro" id="IPR029047">
    <property type="entry name" value="HSP70_peptide-bd_sf"/>
</dbReference>
<evidence type="ECO:0000256" key="4">
    <source>
        <dbReference type="ARBA" id="ARBA00022840"/>
    </source>
</evidence>
<comment type="similarity">
    <text evidence="2 10">Belongs to the heat shock protein 70 family.</text>
</comment>
<dbReference type="PROSITE" id="PS00329">
    <property type="entry name" value="HSP70_2"/>
    <property type="match status" value="1"/>
</dbReference>
<evidence type="ECO:0000256" key="6">
    <source>
        <dbReference type="ARBA" id="ARBA00023128"/>
    </source>
</evidence>
<dbReference type="GO" id="GO:0051082">
    <property type="term" value="F:unfolded protein binding"/>
    <property type="evidence" value="ECO:0007669"/>
    <property type="project" value="InterPro"/>
</dbReference>
<dbReference type="InterPro" id="IPR013126">
    <property type="entry name" value="Hsp_70_fam"/>
</dbReference>
<feature type="compositionally biased region" description="Low complexity" evidence="11">
    <location>
        <begin position="652"/>
        <end position="664"/>
    </location>
</feature>
<dbReference type="InterPro" id="IPR043129">
    <property type="entry name" value="ATPase_NBD"/>
</dbReference>
<evidence type="ECO:0000256" key="10">
    <source>
        <dbReference type="RuleBase" id="RU003322"/>
    </source>
</evidence>
<dbReference type="Proteomes" id="UP000233524">
    <property type="component" value="Unassembled WGS sequence"/>
</dbReference>
<dbReference type="InterPro" id="IPR012725">
    <property type="entry name" value="Chaperone_DnaK"/>
</dbReference>
<gene>
    <name evidence="12" type="ORF">jhhlp_003389</name>
</gene>
<evidence type="ECO:0000256" key="8">
    <source>
        <dbReference type="ARBA" id="ARBA00059314"/>
    </source>
</evidence>
<reference evidence="12 13" key="1">
    <citation type="journal article" date="2017" name="G3 (Bethesda)">
        <title>First Draft Genome Sequence of the Pathogenic Fungus Lomentospora prolificans (Formerly Scedosporium prolificans).</title>
        <authorList>
            <person name="Luo R."/>
            <person name="Zimin A."/>
            <person name="Workman R."/>
            <person name="Fan Y."/>
            <person name="Pertea G."/>
            <person name="Grossman N."/>
            <person name="Wear M.P."/>
            <person name="Jia B."/>
            <person name="Miller H."/>
            <person name="Casadevall A."/>
            <person name="Timp W."/>
            <person name="Zhang S.X."/>
            <person name="Salzberg S.L."/>
        </authorList>
    </citation>
    <scope>NUCLEOTIDE SEQUENCE [LARGE SCALE GENOMIC DNA]</scope>
    <source>
        <strain evidence="12 13">JHH-5317</strain>
    </source>
</reference>
<comment type="subcellular location">
    <subcellularLocation>
        <location evidence="1">Mitochondrion matrix</location>
    </subcellularLocation>
</comment>
<dbReference type="PRINTS" id="PR00301">
    <property type="entry name" value="HEATSHOCK70"/>
</dbReference>
<evidence type="ECO:0000256" key="11">
    <source>
        <dbReference type="SAM" id="MobiDB-lite"/>
    </source>
</evidence>
<dbReference type="PANTHER" id="PTHR19375">
    <property type="entry name" value="HEAT SHOCK PROTEIN 70KDA"/>
    <property type="match status" value="1"/>
</dbReference>
<evidence type="ECO:0000313" key="12">
    <source>
        <dbReference type="EMBL" id="PKS08780.1"/>
    </source>
</evidence>
<keyword evidence="3 10" id="KW-0547">Nucleotide-binding</keyword>
<keyword evidence="4 10" id="KW-0067">ATP-binding</keyword>
<dbReference type="InterPro" id="IPR018181">
    <property type="entry name" value="Heat_shock_70_CS"/>
</dbReference>
<dbReference type="FunCoup" id="A0A2N3N8L1">
    <property type="interactions" value="1437"/>
</dbReference>